<dbReference type="OrthoDB" id="1738240at2759"/>
<evidence type="ECO:0000259" key="2">
    <source>
        <dbReference type="PROSITE" id="PS51048"/>
    </source>
</evidence>
<organism evidence="3 4">
    <name type="scientific">Artemisia annua</name>
    <name type="common">Sweet wormwood</name>
    <dbReference type="NCBI Taxonomy" id="35608"/>
    <lineage>
        <taxon>Eukaryota</taxon>
        <taxon>Viridiplantae</taxon>
        <taxon>Streptophyta</taxon>
        <taxon>Embryophyta</taxon>
        <taxon>Tracheophyta</taxon>
        <taxon>Spermatophyta</taxon>
        <taxon>Magnoliopsida</taxon>
        <taxon>eudicotyledons</taxon>
        <taxon>Gunneridae</taxon>
        <taxon>Pentapetalae</taxon>
        <taxon>asterids</taxon>
        <taxon>campanulids</taxon>
        <taxon>Asterales</taxon>
        <taxon>Asteraceae</taxon>
        <taxon>Asteroideae</taxon>
        <taxon>Anthemideae</taxon>
        <taxon>Artemisiinae</taxon>
        <taxon>Artemisia</taxon>
    </lineage>
</organism>
<feature type="domain" description="SGS" evidence="2">
    <location>
        <begin position="1"/>
        <end position="81"/>
    </location>
</feature>
<dbReference type="PANTHER" id="PTHR45862">
    <property type="entry name" value="PROTEIN SGT1 HOMOLOG"/>
    <property type="match status" value="1"/>
</dbReference>
<keyword evidence="4" id="KW-1185">Reference proteome</keyword>
<dbReference type="PROSITE" id="PS51048">
    <property type="entry name" value="SGS"/>
    <property type="match status" value="1"/>
</dbReference>
<protein>
    <submittedName>
        <fullName evidence="3">Suppressor of G2 allele of SKP1</fullName>
    </submittedName>
</protein>
<dbReference type="InterPro" id="IPR044563">
    <property type="entry name" value="Sgt1-like"/>
</dbReference>
<feature type="signal peptide" evidence="1">
    <location>
        <begin position="1"/>
        <end position="26"/>
    </location>
</feature>
<dbReference type="Pfam" id="PF05002">
    <property type="entry name" value="SGS"/>
    <property type="match status" value="1"/>
</dbReference>
<reference evidence="3 4" key="1">
    <citation type="journal article" date="2018" name="Mol. Plant">
        <title>The genome of Artemisia annua provides insight into the evolution of Asteraceae family and artemisinin biosynthesis.</title>
        <authorList>
            <person name="Shen Q."/>
            <person name="Zhang L."/>
            <person name="Liao Z."/>
            <person name="Wang S."/>
            <person name="Yan T."/>
            <person name="Shi P."/>
            <person name="Liu M."/>
            <person name="Fu X."/>
            <person name="Pan Q."/>
            <person name="Wang Y."/>
            <person name="Lv Z."/>
            <person name="Lu X."/>
            <person name="Zhang F."/>
            <person name="Jiang W."/>
            <person name="Ma Y."/>
            <person name="Chen M."/>
            <person name="Hao X."/>
            <person name="Li L."/>
            <person name="Tang Y."/>
            <person name="Lv G."/>
            <person name="Zhou Y."/>
            <person name="Sun X."/>
            <person name="Brodelius P.E."/>
            <person name="Rose J.K.C."/>
            <person name="Tang K."/>
        </authorList>
    </citation>
    <scope>NUCLEOTIDE SEQUENCE [LARGE SCALE GENOMIC DNA]</scope>
    <source>
        <strain evidence="4">cv. Huhao1</strain>
        <tissue evidence="3">Leaf</tissue>
    </source>
</reference>
<sequence length="81" mass="8859">MSVITYLINHRILAIITLCYPCVTFGKVAEILDNGGISCKTAGCNSLESNGTVMSTNWKEVGSKEVEGTAPDGMELRKWEY</sequence>
<feature type="chain" id="PRO_5015762841" evidence="1">
    <location>
        <begin position="27"/>
        <end position="81"/>
    </location>
</feature>
<accession>A0A2U1Q893</accession>
<keyword evidence="1" id="KW-0732">Signal</keyword>
<dbReference type="EMBL" id="PKPP01000330">
    <property type="protein sequence ID" value="PWA94193.1"/>
    <property type="molecule type" value="Genomic_DNA"/>
</dbReference>
<name>A0A2U1Q893_ARTAN</name>
<dbReference type="AlphaFoldDB" id="A0A2U1Q893"/>
<evidence type="ECO:0000313" key="3">
    <source>
        <dbReference type="EMBL" id="PWA94193.1"/>
    </source>
</evidence>
<dbReference type="GO" id="GO:0051087">
    <property type="term" value="F:protein-folding chaperone binding"/>
    <property type="evidence" value="ECO:0007669"/>
    <property type="project" value="InterPro"/>
</dbReference>
<dbReference type="Proteomes" id="UP000245207">
    <property type="component" value="Unassembled WGS sequence"/>
</dbReference>
<gene>
    <name evidence="3" type="ORF">CTI12_AA061130</name>
</gene>
<evidence type="ECO:0000256" key="1">
    <source>
        <dbReference type="SAM" id="SignalP"/>
    </source>
</evidence>
<proteinExistence type="predicted"/>
<dbReference type="InterPro" id="IPR007699">
    <property type="entry name" value="SGS_dom"/>
</dbReference>
<evidence type="ECO:0000313" key="4">
    <source>
        <dbReference type="Proteomes" id="UP000245207"/>
    </source>
</evidence>
<comment type="caution">
    <text evidence="3">The sequence shown here is derived from an EMBL/GenBank/DDBJ whole genome shotgun (WGS) entry which is preliminary data.</text>
</comment>
<dbReference type="STRING" id="35608.A0A2U1Q893"/>